<sequence length="278" mass="30788">MSLKSYIQLVRIHNVIGAALGSVMGFLVSSEWKFEPKQIVLSALVVGFIAAGGYVINDVYDVDIDKINKPYRPIPSGKVSIKSARILALIMFILGLFLSLFLGIYDFILALLVIIGLFYYAKKLKRSGFYGNLLVATTTALSIFYGGLAFFSGNWFERIVIPTFYSFFLTLAREIVKGIEDYEGDKVNNVRTLATTLGVQKSWKIAKLLLVILILISPLPFFMGFNIIYIILLIGVFLPFTILSVIQKETIEGAAKARTYLKISAISGIIAFLLGSLP</sequence>
<comment type="pathway">
    <text evidence="12">Membrane lipid metabolism; glycerophospholipid metabolism.</text>
</comment>
<comment type="subcellular location">
    <subcellularLocation>
        <location evidence="1 12">Cell membrane</location>
        <topology evidence="1 12">Multi-pass membrane protein</topology>
    </subcellularLocation>
</comment>
<feature type="transmembrane region" description="Helical" evidence="12">
    <location>
        <begin position="259"/>
        <end position="277"/>
    </location>
</feature>
<feature type="transmembrane region" description="Helical" evidence="12">
    <location>
        <begin position="6"/>
        <end position="27"/>
    </location>
</feature>
<keyword evidence="2 12" id="KW-1003">Cell membrane</keyword>
<evidence type="ECO:0000256" key="9">
    <source>
        <dbReference type="ARBA" id="ARBA00023136"/>
    </source>
</evidence>
<reference evidence="13 14" key="1">
    <citation type="journal article" date="2022" name="Microbiol. Resour. Announc.">
        <title>Complete Genome Sequence of the Hyperthermophilic and Acidophilic Archaeon Saccharolobus caldissimus Strain HS-3T.</title>
        <authorList>
            <person name="Sakai H.D."/>
            <person name="Kurosawa N."/>
        </authorList>
    </citation>
    <scope>NUCLEOTIDE SEQUENCE [LARGE SCALE GENOMIC DNA]</scope>
    <source>
        <strain evidence="13 14">JCM32116</strain>
    </source>
</reference>
<feature type="transmembrane region" description="Helical" evidence="12">
    <location>
        <begin position="88"/>
        <end position="121"/>
    </location>
</feature>
<evidence type="ECO:0000256" key="8">
    <source>
        <dbReference type="ARBA" id="ARBA00023098"/>
    </source>
</evidence>
<dbReference type="Gene3D" id="1.10.357.140">
    <property type="entry name" value="UbiA prenyltransferase"/>
    <property type="match status" value="1"/>
</dbReference>
<evidence type="ECO:0000256" key="7">
    <source>
        <dbReference type="ARBA" id="ARBA00022989"/>
    </source>
</evidence>
<comment type="catalytic activity">
    <reaction evidence="12">
        <text>sn-3-O-(geranylgeranyl)glycerol 1-phosphate + (2E,6E,10E)-geranylgeranyl diphosphate = 2,3-bis-O-(geranylgeranyl)-sn-glycerol 1-phosphate + diphosphate</text>
        <dbReference type="Rhea" id="RHEA:18109"/>
        <dbReference type="ChEBI" id="CHEBI:33019"/>
        <dbReference type="ChEBI" id="CHEBI:57677"/>
        <dbReference type="ChEBI" id="CHEBI:58756"/>
        <dbReference type="ChEBI" id="CHEBI:58837"/>
        <dbReference type="EC" id="2.5.1.42"/>
    </reaction>
</comment>
<evidence type="ECO:0000313" key="14">
    <source>
        <dbReference type="Proteomes" id="UP001319921"/>
    </source>
</evidence>
<feature type="transmembrane region" description="Helical" evidence="12">
    <location>
        <begin position="133"/>
        <end position="153"/>
    </location>
</feature>
<dbReference type="GO" id="GO:0047295">
    <property type="term" value="F:geranylgeranylglycerol-phosphate geranylgeranyltransferase activity"/>
    <property type="evidence" value="ECO:0007669"/>
    <property type="project" value="UniProtKB-UniRule"/>
</dbReference>
<evidence type="ECO:0000256" key="5">
    <source>
        <dbReference type="ARBA" id="ARBA00022692"/>
    </source>
</evidence>
<comment type="similarity">
    <text evidence="12">Belongs to the UbiA prenyltransferase family. DGGGP synthase subfamily.</text>
</comment>
<dbReference type="GO" id="GO:0005886">
    <property type="term" value="C:plasma membrane"/>
    <property type="evidence" value="ECO:0007669"/>
    <property type="project" value="UniProtKB-SubCell"/>
</dbReference>
<dbReference type="GeneID" id="68865122"/>
<dbReference type="Pfam" id="PF01040">
    <property type="entry name" value="UbiA"/>
    <property type="match status" value="1"/>
</dbReference>
<accession>A0AAQ4CNJ6</accession>
<evidence type="ECO:0000256" key="3">
    <source>
        <dbReference type="ARBA" id="ARBA00022516"/>
    </source>
</evidence>
<evidence type="ECO:0000256" key="12">
    <source>
        <dbReference type="HAMAP-Rule" id="MF_01286"/>
    </source>
</evidence>
<dbReference type="CDD" id="cd13961">
    <property type="entry name" value="PT_UbiA_DGGGPS"/>
    <property type="match status" value="1"/>
</dbReference>
<keyword evidence="14" id="KW-1185">Reference proteome</keyword>
<dbReference type="PANTHER" id="PTHR42723">
    <property type="entry name" value="CHLOROPHYLL SYNTHASE"/>
    <property type="match status" value="1"/>
</dbReference>
<evidence type="ECO:0000256" key="2">
    <source>
        <dbReference type="ARBA" id="ARBA00022475"/>
    </source>
</evidence>
<comment type="cofactor">
    <cofactor evidence="12">
        <name>Mg(2+)</name>
        <dbReference type="ChEBI" id="CHEBI:18420"/>
    </cofactor>
</comment>
<keyword evidence="6 12" id="KW-0460">Magnesium</keyword>
<feature type="transmembrane region" description="Helical" evidence="12">
    <location>
        <begin position="205"/>
        <end position="221"/>
    </location>
</feature>
<dbReference type="EC" id="2.5.1.42" evidence="12"/>
<evidence type="ECO:0000256" key="11">
    <source>
        <dbReference type="ARBA" id="ARBA00023264"/>
    </source>
</evidence>
<dbReference type="HAMAP" id="MF_01286">
    <property type="entry name" value="DGGGP_synth"/>
    <property type="match status" value="1"/>
</dbReference>
<dbReference type="RefSeq" id="WP_229571379.1">
    <property type="nucleotide sequence ID" value="NZ_AP025226.1"/>
</dbReference>
<dbReference type="PANTHER" id="PTHR42723:SF1">
    <property type="entry name" value="CHLOROPHYLL SYNTHASE, CHLOROPLASTIC"/>
    <property type="match status" value="1"/>
</dbReference>
<keyword evidence="4 12" id="KW-0808">Transferase</keyword>
<keyword evidence="3 12" id="KW-0444">Lipid biosynthesis</keyword>
<keyword evidence="9 12" id="KW-0472">Membrane</keyword>
<evidence type="ECO:0000313" key="13">
    <source>
        <dbReference type="EMBL" id="BDB97377.1"/>
    </source>
</evidence>
<keyword evidence="10 12" id="KW-0594">Phospholipid biosynthesis</keyword>
<comment type="function">
    <text evidence="12">Prenyltransferase that catalyzes the transfer of the geranylgeranyl moiety of geranylgeranyl diphosphate (GGPP) to the C2 hydroxyl of (S)-3-O-geranylgeranylglyceryl phosphate (GGGP). This reaction is the second ether-bond-formation step in the biosynthesis of archaeal membrane lipids.</text>
</comment>
<keyword evidence="8 12" id="KW-0443">Lipid metabolism</keyword>
<proteinExistence type="inferred from homology"/>
<evidence type="ECO:0000256" key="1">
    <source>
        <dbReference type="ARBA" id="ARBA00004651"/>
    </source>
</evidence>
<keyword evidence="11 12" id="KW-1208">Phospholipid metabolism</keyword>
<evidence type="ECO:0000256" key="4">
    <source>
        <dbReference type="ARBA" id="ARBA00022679"/>
    </source>
</evidence>
<keyword evidence="7 12" id="KW-1133">Transmembrane helix</keyword>
<gene>
    <name evidence="13" type="ORF">SACC_03940</name>
</gene>
<dbReference type="GO" id="GO:0046474">
    <property type="term" value="P:glycerophospholipid biosynthetic process"/>
    <property type="evidence" value="ECO:0007669"/>
    <property type="project" value="UniProtKB-UniRule"/>
</dbReference>
<organism evidence="13 14">
    <name type="scientific">Saccharolobus caldissimus</name>
    <dbReference type="NCBI Taxonomy" id="1702097"/>
    <lineage>
        <taxon>Archaea</taxon>
        <taxon>Thermoproteota</taxon>
        <taxon>Thermoprotei</taxon>
        <taxon>Sulfolobales</taxon>
        <taxon>Sulfolobaceae</taxon>
        <taxon>Saccharolobus</taxon>
    </lineage>
</organism>
<dbReference type="Gene3D" id="1.20.120.1780">
    <property type="entry name" value="UbiA prenyltransferase"/>
    <property type="match status" value="1"/>
</dbReference>
<dbReference type="InterPro" id="IPR044878">
    <property type="entry name" value="UbiA_sf"/>
</dbReference>
<dbReference type="InterPro" id="IPR050475">
    <property type="entry name" value="Prenyltransferase_related"/>
</dbReference>
<feature type="transmembrane region" description="Helical" evidence="12">
    <location>
        <begin position="227"/>
        <end position="247"/>
    </location>
</feature>
<dbReference type="InterPro" id="IPR000537">
    <property type="entry name" value="UbiA_prenyltransferase"/>
</dbReference>
<dbReference type="KEGG" id="scas:SACC_03940"/>
<evidence type="ECO:0000256" key="6">
    <source>
        <dbReference type="ARBA" id="ARBA00022842"/>
    </source>
</evidence>
<evidence type="ECO:0000256" key="10">
    <source>
        <dbReference type="ARBA" id="ARBA00023209"/>
    </source>
</evidence>
<keyword evidence="5 12" id="KW-0812">Transmembrane</keyword>
<dbReference type="EMBL" id="AP025226">
    <property type="protein sequence ID" value="BDB97377.1"/>
    <property type="molecule type" value="Genomic_DNA"/>
</dbReference>
<name>A0AAQ4CNJ6_9CREN</name>
<dbReference type="GO" id="GO:0000287">
    <property type="term" value="F:magnesium ion binding"/>
    <property type="evidence" value="ECO:0007669"/>
    <property type="project" value="UniProtKB-UniRule"/>
</dbReference>
<feature type="transmembrane region" description="Helical" evidence="12">
    <location>
        <begin position="39"/>
        <end position="56"/>
    </location>
</feature>
<dbReference type="AlphaFoldDB" id="A0AAQ4CNJ6"/>
<protein>
    <recommendedName>
        <fullName evidence="12">Digeranylgeranylglyceryl phosphate synthase</fullName>
        <shortName evidence="12">DGGGP synthase</shortName>
        <shortName evidence="12">DGGGPS</shortName>
        <ecNumber evidence="12">2.5.1.42</ecNumber>
    </recommendedName>
    <alternativeName>
        <fullName evidence="12">(S)-2,3-di-O-geranylgeranylglyceryl phosphate synthase</fullName>
    </alternativeName>
    <alternativeName>
        <fullName evidence="12">Geranylgeranylglycerol-phosphate geranylgeranyltransferase</fullName>
    </alternativeName>
</protein>
<dbReference type="Proteomes" id="UP001319921">
    <property type="component" value="Chromosome"/>
</dbReference>
<dbReference type="InterPro" id="IPR023547">
    <property type="entry name" value="DGGGP_synth"/>
</dbReference>